<dbReference type="Pfam" id="PF05380">
    <property type="entry name" value="Peptidase_A17"/>
    <property type="match status" value="1"/>
</dbReference>
<comment type="caution">
    <text evidence="1">The sequence shown here is derived from an EMBL/GenBank/DDBJ whole genome shotgun (WGS) entry which is preliminary data.</text>
</comment>
<gene>
    <name evidence="1" type="ORF">ILUMI_22449</name>
</gene>
<dbReference type="OrthoDB" id="8052806at2759"/>
<keyword evidence="2" id="KW-1185">Reference proteome</keyword>
<dbReference type="InterPro" id="IPR008042">
    <property type="entry name" value="Retrotrans_Pao"/>
</dbReference>
<sequence length="248" mass="27983">MYRQILIRPEQGFWRERSSDEISCYDLNTVTFGTSPAPYLDIKCLARLTEEYKHKFLKACSAISNSFYIDDLLTEEFELMKYVSNNQKVLAHVSSETDYSILQLGEHESTKTLSVMGNSSSDTIQFQVNPSLENNQSVTKRTILSISSQIFDPLGVLRPMQVEKLMVLAFMQDLSNQNIFAHLVCAKSKAAPTRKITLPRLELCVAVLGPNLLNTIQSALHYLVANRVADIQSITKPIFPSKLINCNL</sequence>
<name>A0A8K0CEG7_IGNLU</name>
<reference evidence="1" key="1">
    <citation type="submission" date="2019-08" db="EMBL/GenBank/DDBJ databases">
        <title>The genome of the North American firefly Photinus pyralis.</title>
        <authorList>
            <consortium name="Photinus pyralis genome working group"/>
            <person name="Fallon T.R."/>
            <person name="Sander Lower S.E."/>
            <person name="Weng J.-K."/>
        </authorList>
    </citation>
    <scope>NUCLEOTIDE SEQUENCE</scope>
    <source>
        <strain evidence="1">TRF0915ILg1</strain>
        <tissue evidence="1">Whole body</tissue>
    </source>
</reference>
<protein>
    <submittedName>
        <fullName evidence="1">Uncharacterized protein</fullName>
    </submittedName>
</protein>
<proteinExistence type="predicted"/>
<dbReference type="Proteomes" id="UP000801492">
    <property type="component" value="Unassembled WGS sequence"/>
</dbReference>
<dbReference type="PANTHER" id="PTHR47331">
    <property type="entry name" value="PHD-TYPE DOMAIN-CONTAINING PROTEIN"/>
    <property type="match status" value="1"/>
</dbReference>
<organism evidence="1 2">
    <name type="scientific">Ignelater luminosus</name>
    <name type="common">Cucubano</name>
    <name type="synonym">Pyrophorus luminosus</name>
    <dbReference type="NCBI Taxonomy" id="2038154"/>
    <lineage>
        <taxon>Eukaryota</taxon>
        <taxon>Metazoa</taxon>
        <taxon>Ecdysozoa</taxon>
        <taxon>Arthropoda</taxon>
        <taxon>Hexapoda</taxon>
        <taxon>Insecta</taxon>
        <taxon>Pterygota</taxon>
        <taxon>Neoptera</taxon>
        <taxon>Endopterygota</taxon>
        <taxon>Coleoptera</taxon>
        <taxon>Polyphaga</taxon>
        <taxon>Elateriformia</taxon>
        <taxon>Elateroidea</taxon>
        <taxon>Elateridae</taxon>
        <taxon>Agrypninae</taxon>
        <taxon>Pyrophorini</taxon>
        <taxon>Ignelater</taxon>
    </lineage>
</organism>
<evidence type="ECO:0000313" key="1">
    <source>
        <dbReference type="EMBL" id="KAF2883721.1"/>
    </source>
</evidence>
<evidence type="ECO:0000313" key="2">
    <source>
        <dbReference type="Proteomes" id="UP000801492"/>
    </source>
</evidence>
<dbReference type="AlphaFoldDB" id="A0A8K0CEG7"/>
<dbReference type="EMBL" id="VTPC01090307">
    <property type="protein sequence ID" value="KAF2883721.1"/>
    <property type="molecule type" value="Genomic_DNA"/>
</dbReference>
<accession>A0A8K0CEG7</accession>